<reference evidence="7 8" key="1">
    <citation type="submission" date="2017-12" db="EMBL/GenBank/DDBJ databases">
        <title>Phylogenetic diversity of female urinary microbiome.</title>
        <authorList>
            <person name="Thomas-White K."/>
            <person name="Wolfe A.J."/>
        </authorList>
    </citation>
    <scope>NUCLEOTIDE SEQUENCE [LARGE SCALE GENOMIC DNA]</scope>
    <source>
        <strain evidence="7 8">UMB0038</strain>
    </source>
</reference>
<keyword evidence="4" id="KW-1003">Cell membrane</keyword>
<feature type="transmembrane region" description="Helical" evidence="5">
    <location>
        <begin position="147"/>
        <end position="166"/>
    </location>
</feature>
<keyword evidence="3" id="KW-0813">Transport</keyword>
<feature type="transmembrane region" description="Helical" evidence="5">
    <location>
        <begin position="172"/>
        <end position="196"/>
    </location>
</feature>
<feature type="transmembrane region" description="Helical" evidence="5">
    <location>
        <begin position="208"/>
        <end position="226"/>
    </location>
</feature>
<feature type="transmembrane region" description="Helical" evidence="5">
    <location>
        <begin position="66"/>
        <end position="87"/>
    </location>
</feature>
<name>A0AAX0VNN7_MICLU</name>
<dbReference type="GO" id="GO:0005886">
    <property type="term" value="C:plasma membrane"/>
    <property type="evidence" value="ECO:0007669"/>
    <property type="project" value="UniProtKB-SubCell"/>
</dbReference>
<sequence>MADTGDPRVPSGTSVLTVDGASLRRVGARPGLARYLASLWEYRSFILFDSRSRIAGANSVNALGRVWMVLNPILDGAAYFLVFGLLLGTGRGVPNFLGYLIIGVFLFRYTSSAITAGSRSISTNLSIVRAFRFPRATLPIATNIRELMLFGPTLVVMLVLVLAIPPMEQITWRWLLLIPLLALQTLFNVGASLLLARYVARWSDLSNLIAFGTRIWLYISAVFFSADRFANIPPLMTAMHLNPLYCVLDIARQSLLYASDADPMRWIVLATWAAALLVVGTVVFWRAEETYGEER</sequence>
<dbReference type="PANTHER" id="PTHR30413">
    <property type="entry name" value="INNER MEMBRANE TRANSPORT PERMEASE"/>
    <property type="match status" value="1"/>
</dbReference>
<protein>
    <submittedName>
        <fullName evidence="7">Phosphate ABC transporter permease</fullName>
    </submittedName>
</protein>
<keyword evidence="5" id="KW-0812">Transmembrane</keyword>
<dbReference type="PROSITE" id="PS51012">
    <property type="entry name" value="ABC_TM2"/>
    <property type="match status" value="1"/>
</dbReference>
<feature type="domain" description="ABC transmembrane type-2" evidence="6">
    <location>
        <begin position="63"/>
        <end position="287"/>
    </location>
</feature>
<evidence type="ECO:0000256" key="5">
    <source>
        <dbReference type="SAM" id="Phobius"/>
    </source>
</evidence>
<dbReference type="AlphaFoldDB" id="A0AAX0VNN7"/>
<feature type="transmembrane region" description="Helical" evidence="5">
    <location>
        <begin position="266"/>
        <end position="285"/>
    </location>
</feature>
<organism evidence="7 8">
    <name type="scientific">Micrococcus luteus</name>
    <name type="common">Micrococcus lysodeikticus</name>
    <dbReference type="NCBI Taxonomy" id="1270"/>
    <lineage>
        <taxon>Bacteria</taxon>
        <taxon>Bacillati</taxon>
        <taxon>Actinomycetota</taxon>
        <taxon>Actinomycetes</taxon>
        <taxon>Micrococcales</taxon>
        <taxon>Micrococcaceae</taxon>
        <taxon>Micrococcus</taxon>
    </lineage>
</organism>
<feature type="transmembrane region" description="Helical" evidence="5">
    <location>
        <begin position="93"/>
        <end position="110"/>
    </location>
</feature>
<dbReference type="PANTHER" id="PTHR30413:SF8">
    <property type="entry name" value="TRANSPORT PERMEASE PROTEIN"/>
    <property type="match status" value="1"/>
</dbReference>
<keyword evidence="5" id="KW-0472">Membrane</keyword>
<dbReference type="GO" id="GO:0015920">
    <property type="term" value="P:lipopolysaccharide transport"/>
    <property type="evidence" value="ECO:0007669"/>
    <property type="project" value="TreeGrafter"/>
</dbReference>
<evidence type="ECO:0000256" key="4">
    <source>
        <dbReference type="ARBA" id="ARBA00022519"/>
    </source>
</evidence>
<evidence type="ECO:0000256" key="3">
    <source>
        <dbReference type="ARBA" id="ARBA00022448"/>
    </source>
</evidence>
<dbReference type="Proteomes" id="UP000234847">
    <property type="component" value="Unassembled WGS sequence"/>
</dbReference>
<dbReference type="RefSeq" id="WP_101965529.1">
    <property type="nucleotide sequence ID" value="NZ_PKJT01000001.1"/>
</dbReference>
<dbReference type="InterPro" id="IPR047817">
    <property type="entry name" value="ABC2_TM_bact-type"/>
</dbReference>
<comment type="subcellular location">
    <subcellularLocation>
        <location evidence="1">Cell inner membrane</location>
        <topology evidence="1">Multi-pass membrane protein</topology>
    </subcellularLocation>
</comment>
<keyword evidence="4" id="KW-0997">Cell inner membrane</keyword>
<accession>A0AAX0VNN7</accession>
<dbReference type="EMBL" id="PKJT01000001">
    <property type="protein sequence ID" value="PKZ83619.1"/>
    <property type="molecule type" value="Genomic_DNA"/>
</dbReference>
<evidence type="ECO:0000256" key="1">
    <source>
        <dbReference type="ARBA" id="ARBA00004429"/>
    </source>
</evidence>
<gene>
    <name evidence="7" type="ORF">CYJ95_01560</name>
</gene>
<evidence type="ECO:0000313" key="7">
    <source>
        <dbReference type="EMBL" id="PKZ83619.1"/>
    </source>
</evidence>
<keyword evidence="5" id="KW-1133">Transmembrane helix</keyword>
<evidence type="ECO:0000256" key="2">
    <source>
        <dbReference type="ARBA" id="ARBA00007783"/>
    </source>
</evidence>
<evidence type="ECO:0000259" key="6">
    <source>
        <dbReference type="PROSITE" id="PS51012"/>
    </source>
</evidence>
<proteinExistence type="inferred from homology"/>
<comment type="caution">
    <text evidence="7">The sequence shown here is derived from an EMBL/GenBank/DDBJ whole genome shotgun (WGS) entry which is preliminary data.</text>
</comment>
<evidence type="ECO:0000313" key="8">
    <source>
        <dbReference type="Proteomes" id="UP000234847"/>
    </source>
</evidence>
<comment type="similarity">
    <text evidence="2">Belongs to the ABC-2 integral membrane protein family.</text>
</comment>